<protein>
    <submittedName>
        <fullName evidence="1">Uncharacterized protein</fullName>
    </submittedName>
</protein>
<name>A0AAD6MWZ8_9EURO</name>
<evidence type="ECO:0000313" key="2">
    <source>
        <dbReference type="Proteomes" id="UP001215712"/>
    </source>
</evidence>
<gene>
    <name evidence="1" type="ORF">N7493_004383</name>
</gene>
<accession>A0AAD6MWZ8</accession>
<sequence>MILTQSSELLDKWPDHTYSVARRLDFFERLKAFLIKDGDPNQVISCINAIVKAYKSKKLQWVPGYVTYWTYGKQLTQLRAFDWEEFLIWNFKYKGVKGFWVEGVPIGLKFVLPPQQSWFPDPNTNIVPGRFTRAMTERWTATVPRGAPGEPLIQGLPPRGGEREPLYTVVPASNRIYGPPDPDPSRDTSVLFWMTDDTGADVCSIQERDLEQIYHVKNNHEDPSVVQAQPPLLGYYEMRGASSSDPHQFVPCRVMRIHCYANKDARGHLSTMLKESELIEVLITKNSLNPFDPPVRLLGPWLRHRFYTATSPDRSGRLWIFKRHAQLLNVHRADPPYSGAFPVVNNLRIGPEHPAAEQDLIIPP</sequence>
<dbReference type="Proteomes" id="UP001215712">
    <property type="component" value="Unassembled WGS sequence"/>
</dbReference>
<comment type="caution">
    <text evidence="1">The sequence shown here is derived from an EMBL/GenBank/DDBJ whole genome shotgun (WGS) entry which is preliminary data.</text>
</comment>
<dbReference type="EMBL" id="JAQJAN010000005">
    <property type="protein sequence ID" value="KAJ5728053.1"/>
    <property type="molecule type" value="Genomic_DNA"/>
</dbReference>
<reference evidence="1" key="1">
    <citation type="journal article" date="2023" name="IMA Fungus">
        <title>Comparative genomic study of the Penicillium genus elucidates a diverse pangenome and 15 lateral gene transfer events.</title>
        <authorList>
            <person name="Petersen C."/>
            <person name="Sorensen T."/>
            <person name="Nielsen M.R."/>
            <person name="Sondergaard T.E."/>
            <person name="Sorensen J.L."/>
            <person name="Fitzpatrick D.A."/>
            <person name="Frisvad J.C."/>
            <person name="Nielsen K.L."/>
        </authorList>
    </citation>
    <scope>NUCLEOTIDE SEQUENCE</scope>
    <source>
        <strain evidence="1">IBT 17514</strain>
    </source>
</reference>
<evidence type="ECO:0000313" key="1">
    <source>
        <dbReference type="EMBL" id="KAJ5728053.1"/>
    </source>
</evidence>
<keyword evidence="2" id="KW-1185">Reference proteome</keyword>
<reference evidence="1" key="2">
    <citation type="submission" date="2023-01" db="EMBL/GenBank/DDBJ databases">
        <authorList>
            <person name="Petersen C."/>
        </authorList>
    </citation>
    <scope>NUCLEOTIDE SEQUENCE</scope>
    <source>
        <strain evidence="1">IBT 17514</strain>
    </source>
</reference>
<proteinExistence type="predicted"/>
<organism evidence="1 2">
    <name type="scientific">Penicillium malachiteum</name>
    <dbReference type="NCBI Taxonomy" id="1324776"/>
    <lineage>
        <taxon>Eukaryota</taxon>
        <taxon>Fungi</taxon>
        <taxon>Dikarya</taxon>
        <taxon>Ascomycota</taxon>
        <taxon>Pezizomycotina</taxon>
        <taxon>Eurotiomycetes</taxon>
        <taxon>Eurotiomycetidae</taxon>
        <taxon>Eurotiales</taxon>
        <taxon>Aspergillaceae</taxon>
        <taxon>Penicillium</taxon>
    </lineage>
</organism>
<dbReference type="AlphaFoldDB" id="A0AAD6MWZ8"/>